<name>A0A9P6LW04_MORAP</name>
<dbReference type="AlphaFoldDB" id="A0A9P6LW04"/>
<feature type="compositionally biased region" description="Low complexity" evidence="1">
    <location>
        <begin position="68"/>
        <end position="98"/>
    </location>
</feature>
<proteinExistence type="predicted"/>
<evidence type="ECO:0000313" key="3">
    <source>
        <dbReference type="Proteomes" id="UP000738359"/>
    </source>
</evidence>
<evidence type="ECO:0000256" key="1">
    <source>
        <dbReference type="SAM" id="MobiDB-lite"/>
    </source>
</evidence>
<evidence type="ECO:0000313" key="2">
    <source>
        <dbReference type="EMBL" id="KAF9946167.1"/>
    </source>
</evidence>
<feature type="compositionally biased region" description="Pro residues" evidence="1">
    <location>
        <begin position="52"/>
        <end position="67"/>
    </location>
</feature>
<organism evidence="2 3">
    <name type="scientific">Mortierella alpina</name>
    <name type="common">Oleaginous fungus</name>
    <name type="synonym">Mortierella renispora</name>
    <dbReference type="NCBI Taxonomy" id="64518"/>
    <lineage>
        <taxon>Eukaryota</taxon>
        <taxon>Fungi</taxon>
        <taxon>Fungi incertae sedis</taxon>
        <taxon>Mucoromycota</taxon>
        <taxon>Mortierellomycotina</taxon>
        <taxon>Mortierellomycetes</taxon>
        <taxon>Mortierellales</taxon>
        <taxon>Mortierellaceae</taxon>
        <taxon>Mortierella</taxon>
    </lineage>
</organism>
<gene>
    <name evidence="2" type="ORF">BGZ70_003370</name>
</gene>
<dbReference type="EMBL" id="JAAAHY010001907">
    <property type="protein sequence ID" value="KAF9946167.1"/>
    <property type="molecule type" value="Genomic_DNA"/>
</dbReference>
<accession>A0A9P6LW04</accession>
<keyword evidence="3" id="KW-1185">Reference proteome</keyword>
<protein>
    <submittedName>
        <fullName evidence="2">Uncharacterized protein</fullName>
    </submittedName>
</protein>
<comment type="caution">
    <text evidence="2">The sequence shown here is derived from an EMBL/GenBank/DDBJ whole genome shotgun (WGS) entry which is preliminary data.</text>
</comment>
<dbReference type="Proteomes" id="UP000738359">
    <property type="component" value="Unassembled WGS sequence"/>
</dbReference>
<feature type="region of interest" description="Disordered" evidence="1">
    <location>
        <begin position="46"/>
        <end position="98"/>
    </location>
</feature>
<reference evidence="2" key="1">
    <citation type="journal article" date="2020" name="Fungal Divers.">
        <title>Resolving the Mortierellaceae phylogeny through synthesis of multi-gene phylogenetics and phylogenomics.</title>
        <authorList>
            <person name="Vandepol N."/>
            <person name="Liber J."/>
            <person name="Desiro A."/>
            <person name="Na H."/>
            <person name="Kennedy M."/>
            <person name="Barry K."/>
            <person name="Grigoriev I.V."/>
            <person name="Miller A.N."/>
            <person name="O'Donnell K."/>
            <person name="Stajich J.E."/>
            <person name="Bonito G."/>
        </authorList>
    </citation>
    <scope>NUCLEOTIDE SEQUENCE</scope>
    <source>
        <strain evidence="2">CK1249</strain>
    </source>
</reference>
<sequence>MFRHQNYIIVNDTVLFLPNLCPTQGRQAVMIAFPLADGNQVLVPIPTDTPQGPLPAPSMVPLPPSPKMAPAAAPTSAPTAAATGAPTAPPAVSTSAPTAAVTPAAAPIPTINIIHSFQ</sequence>